<reference evidence="1" key="1">
    <citation type="submission" date="2023-07" db="EMBL/GenBank/DDBJ databases">
        <title>Genome content predicts the carbon catabolic preferences of heterotrophic bacteria.</title>
        <authorList>
            <person name="Gralka M."/>
        </authorList>
    </citation>
    <scope>NUCLEOTIDE SEQUENCE</scope>
    <source>
        <strain evidence="1">5G01</strain>
    </source>
</reference>
<dbReference type="Proteomes" id="UP001177341">
    <property type="component" value="Unassembled WGS sequence"/>
</dbReference>
<sequence length="75" mass="8295">MENAKADAALYLLTGLLQRLNAERPGMLKEMIAGVEGDRAALPDNIENREHVEKIFDEALELLARANQYDPAALC</sequence>
<gene>
    <name evidence="1" type="ORF">Q8W30_00025</name>
</gene>
<evidence type="ECO:0000313" key="2">
    <source>
        <dbReference type="Proteomes" id="UP001177341"/>
    </source>
</evidence>
<comment type="caution">
    <text evidence="1">The sequence shown here is derived from an EMBL/GenBank/DDBJ whole genome shotgun (WGS) entry which is preliminary data.</text>
</comment>
<keyword evidence="2" id="KW-1185">Reference proteome</keyword>
<accession>A0ABT9EPD5</accession>
<dbReference type="RefSeq" id="WP_305449921.1">
    <property type="nucleotide sequence ID" value="NZ_CAXPFL010000032.1"/>
</dbReference>
<name>A0ABT9EPD5_9GAMM</name>
<proteinExistence type="predicted"/>
<organism evidence="1 2">
    <name type="scientific">Neptunomonas phycophila</name>
    <dbReference type="NCBI Taxonomy" id="1572645"/>
    <lineage>
        <taxon>Bacteria</taxon>
        <taxon>Pseudomonadati</taxon>
        <taxon>Pseudomonadota</taxon>
        <taxon>Gammaproteobacteria</taxon>
        <taxon>Oceanospirillales</taxon>
        <taxon>Oceanospirillaceae</taxon>
        <taxon>Neptunomonas</taxon>
    </lineage>
</organism>
<evidence type="ECO:0000313" key="1">
    <source>
        <dbReference type="EMBL" id="MDP2520939.1"/>
    </source>
</evidence>
<protein>
    <submittedName>
        <fullName evidence="1">Uncharacterized protein</fullName>
    </submittedName>
</protein>
<dbReference type="EMBL" id="JAUYVO010000001">
    <property type="protein sequence ID" value="MDP2520939.1"/>
    <property type="molecule type" value="Genomic_DNA"/>
</dbReference>